<dbReference type="AlphaFoldDB" id="A0A1I7HB60"/>
<dbReference type="EMBL" id="FPBL01000004">
    <property type="protein sequence ID" value="SFU57927.1"/>
    <property type="molecule type" value="Genomic_DNA"/>
</dbReference>
<accession>A0A1I7HB60</accession>
<dbReference type="CDD" id="cd03808">
    <property type="entry name" value="GT4_CapM-like"/>
    <property type="match status" value="1"/>
</dbReference>
<proteinExistence type="predicted"/>
<dbReference type="InterPro" id="IPR028098">
    <property type="entry name" value="Glyco_trans_4-like_N"/>
</dbReference>
<dbReference type="GO" id="GO:0016757">
    <property type="term" value="F:glycosyltransferase activity"/>
    <property type="evidence" value="ECO:0007669"/>
    <property type="project" value="UniProtKB-ARBA"/>
</dbReference>
<sequence length="370" mass="41301">MSRKVIIALNTAWNLVNFRTGLIQATVAAGYEVVAVAPQDDYAIRLTALGCRYVPLPMDNKGTHPGRDLLLLWRFFRLMRCEKPDIYLGYTVKPNIYGSLAAHLLAVPVINNIAGLGSVFIKGGWLNWLVRSLYRVALSHSAKVFFQNRDDRTLFVSGNLVADAMTDLLPGSGIDLTRFMPLPLPNKNPLRFLLIARMLWDKGVGEFVEAARILRKQGLDAEFCLLGFLDVQNPAAISRLQMNEWVEEGVIRYLGVSDNVAEEIALADCVVLPSYREGIPRTLLEAAAMARPLVTTDSVGCRNVVDDGINGYLCQPRDATDLADKISEIIALSHAERTAMGLRGRKKMEQEFDEQIVINKYLRVIEEILR</sequence>
<organism evidence="2 3">
    <name type="scientific">Nitrosomonas eutropha</name>
    <dbReference type="NCBI Taxonomy" id="916"/>
    <lineage>
        <taxon>Bacteria</taxon>
        <taxon>Pseudomonadati</taxon>
        <taxon>Pseudomonadota</taxon>
        <taxon>Betaproteobacteria</taxon>
        <taxon>Nitrosomonadales</taxon>
        <taxon>Nitrosomonadaceae</taxon>
        <taxon>Nitrosomonas</taxon>
    </lineage>
</organism>
<dbReference type="Pfam" id="PF13692">
    <property type="entry name" value="Glyco_trans_1_4"/>
    <property type="match status" value="1"/>
</dbReference>
<dbReference type="Proteomes" id="UP000183926">
    <property type="component" value="Unassembled WGS sequence"/>
</dbReference>
<dbReference type="Gene3D" id="3.40.50.2000">
    <property type="entry name" value="Glycogen Phosphorylase B"/>
    <property type="match status" value="2"/>
</dbReference>
<dbReference type="RefSeq" id="WP_074928142.1">
    <property type="nucleotide sequence ID" value="NZ_FPBL01000004.1"/>
</dbReference>
<evidence type="ECO:0000313" key="3">
    <source>
        <dbReference type="Proteomes" id="UP000183926"/>
    </source>
</evidence>
<dbReference type="Pfam" id="PF13579">
    <property type="entry name" value="Glyco_trans_4_4"/>
    <property type="match status" value="1"/>
</dbReference>
<evidence type="ECO:0000259" key="1">
    <source>
        <dbReference type="Pfam" id="PF13579"/>
    </source>
</evidence>
<gene>
    <name evidence="2" type="ORF">SAMN05216339_104204</name>
</gene>
<name>A0A1I7HB60_9PROT</name>
<dbReference type="PANTHER" id="PTHR12526">
    <property type="entry name" value="GLYCOSYLTRANSFERASE"/>
    <property type="match status" value="1"/>
</dbReference>
<feature type="domain" description="Glycosyltransferase subfamily 4-like N-terminal" evidence="1">
    <location>
        <begin position="21"/>
        <end position="156"/>
    </location>
</feature>
<dbReference type="SUPFAM" id="SSF53756">
    <property type="entry name" value="UDP-Glycosyltransferase/glycogen phosphorylase"/>
    <property type="match status" value="1"/>
</dbReference>
<protein>
    <submittedName>
        <fullName evidence="2">Glycosyltransferase involved in cell wall bisynthesis</fullName>
    </submittedName>
</protein>
<dbReference type="PANTHER" id="PTHR12526:SF638">
    <property type="entry name" value="SPORE COAT PROTEIN SA"/>
    <property type="match status" value="1"/>
</dbReference>
<reference evidence="2 3" key="1">
    <citation type="submission" date="2016-10" db="EMBL/GenBank/DDBJ databases">
        <authorList>
            <person name="de Groot N.N."/>
        </authorList>
    </citation>
    <scope>NUCLEOTIDE SEQUENCE [LARGE SCALE GENOMIC DNA]</scope>
    <source>
        <strain evidence="2 3">Nm24</strain>
    </source>
</reference>
<evidence type="ECO:0000313" key="2">
    <source>
        <dbReference type="EMBL" id="SFU57927.1"/>
    </source>
</evidence>
<keyword evidence="2" id="KW-0808">Transferase</keyword>
<dbReference type="OrthoDB" id="9775208at2"/>